<keyword evidence="3" id="KW-1185">Reference proteome</keyword>
<dbReference type="STRING" id="676599.ARC20_10650"/>
<evidence type="ECO:0008006" key="4">
    <source>
        <dbReference type="Google" id="ProtNLM"/>
    </source>
</evidence>
<evidence type="ECO:0000313" key="3">
    <source>
        <dbReference type="Proteomes" id="UP000051802"/>
    </source>
</evidence>
<feature type="signal peptide" evidence="1">
    <location>
        <begin position="1"/>
        <end position="23"/>
    </location>
</feature>
<organism evidence="2 3">
    <name type="scientific">Stenotrophomonas panacihumi</name>
    <dbReference type="NCBI Taxonomy" id="676599"/>
    <lineage>
        <taxon>Bacteria</taxon>
        <taxon>Pseudomonadati</taxon>
        <taxon>Pseudomonadota</taxon>
        <taxon>Gammaproteobacteria</taxon>
        <taxon>Lysobacterales</taxon>
        <taxon>Lysobacteraceae</taxon>
        <taxon>Stenotrophomonas</taxon>
    </lineage>
</organism>
<dbReference type="AlphaFoldDB" id="A0A0R0APL0"/>
<sequence>MFKTVTLLAALAAAATFAPAAQAAGNLDCTLRFNLSGWSVFYKTAKGTGTITCSNGTSIPVKISAKGGGLTVGKSRIVDGKGSFTGAYSVNDLFGTYGGAEAHAGAVKSSNAQVVTKGDISLALAGTGEGWDLGVGVGNFVISRR</sequence>
<keyword evidence="1" id="KW-0732">Signal</keyword>
<dbReference type="EMBL" id="LLXU01000080">
    <property type="protein sequence ID" value="KRG42472.1"/>
    <property type="molecule type" value="Genomic_DNA"/>
</dbReference>
<evidence type="ECO:0000313" key="2">
    <source>
        <dbReference type="EMBL" id="KRG42472.1"/>
    </source>
</evidence>
<accession>A0A0R0APL0</accession>
<proteinExistence type="predicted"/>
<protein>
    <recommendedName>
        <fullName evidence="4">Secreted protein</fullName>
    </recommendedName>
</protein>
<dbReference type="RefSeq" id="WP_057646718.1">
    <property type="nucleotide sequence ID" value="NZ_LLXU01000080.1"/>
</dbReference>
<dbReference type="OrthoDB" id="6024727at2"/>
<name>A0A0R0APL0_9GAMM</name>
<evidence type="ECO:0000256" key="1">
    <source>
        <dbReference type="SAM" id="SignalP"/>
    </source>
</evidence>
<feature type="chain" id="PRO_5006391115" description="Secreted protein" evidence="1">
    <location>
        <begin position="24"/>
        <end position="145"/>
    </location>
</feature>
<reference evidence="2 3" key="1">
    <citation type="submission" date="2015-10" db="EMBL/GenBank/DDBJ databases">
        <title>Genome sequencing and analysis of members of genus Stenotrophomonas.</title>
        <authorList>
            <person name="Patil P.P."/>
            <person name="Midha S."/>
            <person name="Patil P.B."/>
        </authorList>
    </citation>
    <scope>NUCLEOTIDE SEQUENCE [LARGE SCALE GENOMIC DNA]</scope>
    <source>
        <strain evidence="2 3">JCM 16536</strain>
    </source>
</reference>
<comment type="caution">
    <text evidence="2">The sequence shown here is derived from an EMBL/GenBank/DDBJ whole genome shotgun (WGS) entry which is preliminary data.</text>
</comment>
<gene>
    <name evidence="2" type="ORF">ARC20_10650</name>
</gene>
<dbReference type="Proteomes" id="UP000051802">
    <property type="component" value="Unassembled WGS sequence"/>
</dbReference>